<dbReference type="PROSITE" id="PS51462">
    <property type="entry name" value="NUDIX"/>
    <property type="match status" value="1"/>
</dbReference>
<dbReference type="InterPro" id="IPR015797">
    <property type="entry name" value="NUDIX_hydrolase-like_dom_sf"/>
</dbReference>
<dbReference type="GO" id="GO:0046872">
    <property type="term" value="F:metal ion binding"/>
    <property type="evidence" value="ECO:0007669"/>
    <property type="project" value="UniProtKB-KW"/>
</dbReference>
<dbReference type="GO" id="GO:0015937">
    <property type="term" value="P:coenzyme A biosynthetic process"/>
    <property type="evidence" value="ECO:0007669"/>
    <property type="project" value="UniProtKB-ARBA"/>
</dbReference>
<reference evidence="8 9" key="1">
    <citation type="journal article" date="2017" name="Nature">
        <title>The Apostasia genome and the evolution of orchids.</title>
        <authorList>
            <person name="Zhang G.Q."/>
            <person name="Liu K.W."/>
            <person name="Li Z."/>
            <person name="Lohaus R."/>
            <person name="Hsiao Y.Y."/>
            <person name="Niu S.C."/>
            <person name="Wang J.Y."/>
            <person name="Lin Y.C."/>
            <person name="Xu Q."/>
            <person name="Chen L.J."/>
            <person name="Yoshida K."/>
            <person name="Fujiwara S."/>
            <person name="Wang Z.W."/>
            <person name="Zhang Y.Q."/>
            <person name="Mitsuda N."/>
            <person name="Wang M."/>
            <person name="Liu G.H."/>
            <person name="Pecoraro L."/>
            <person name="Huang H.X."/>
            <person name="Xiao X.J."/>
            <person name="Lin M."/>
            <person name="Wu X.Y."/>
            <person name="Wu W.L."/>
            <person name="Chen Y.Y."/>
            <person name="Chang S.B."/>
            <person name="Sakamoto S."/>
            <person name="Ohme-Takagi M."/>
            <person name="Yagi M."/>
            <person name="Zeng S.J."/>
            <person name="Shen C.Y."/>
            <person name="Yeh C.M."/>
            <person name="Luo Y.B."/>
            <person name="Tsai W.C."/>
            <person name="Van de Peer Y."/>
            <person name="Liu Z.J."/>
        </authorList>
    </citation>
    <scope>NUCLEOTIDE SEQUENCE [LARGE SCALE GENOMIC DNA]</scope>
    <source>
        <strain evidence="9">cv. Shenzhen</strain>
        <tissue evidence="8">Stem</tissue>
    </source>
</reference>
<dbReference type="GO" id="GO:0015938">
    <property type="term" value="P:coenzyme A catabolic process"/>
    <property type="evidence" value="ECO:0007669"/>
    <property type="project" value="TreeGrafter"/>
</dbReference>
<comment type="cofactor">
    <cofactor evidence="2">
        <name>Mg(2+)</name>
        <dbReference type="ChEBI" id="CHEBI:18420"/>
    </cofactor>
</comment>
<dbReference type="PANTHER" id="PTHR12992:SF24">
    <property type="entry name" value="PEROXISOMAL COENZYME A DIPHOSPHATASE NUDT7"/>
    <property type="match status" value="1"/>
</dbReference>
<evidence type="ECO:0000313" key="9">
    <source>
        <dbReference type="Proteomes" id="UP000236161"/>
    </source>
</evidence>
<dbReference type="PANTHER" id="PTHR12992">
    <property type="entry name" value="NUDIX HYDROLASE"/>
    <property type="match status" value="1"/>
</dbReference>
<dbReference type="InterPro" id="IPR045121">
    <property type="entry name" value="CoAse"/>
</dbReference>
<dbReference type="OrthoDB" id="206213at2759"/>
<comment type="cofactor">
    <cofactor evidence="1">
        <name>Mn(2+)</name>
        <dbReference type="ChEBI" id="CHEBI:29035"/>
    </cofactor>
</comment>
<evidence type="ECO:0000256" key="5">
    <source>
        <dbReference type="ARBA" id="ARBA00022842"/>
    </source>
</evidence>
<protein>
    <submittedName>
        <fullName evidence="8">Nudix hydrolase 15, mitochondrial</fullName>
    </submittedName>
</protein>
<dbReference type="FunFam" id="3.90.79.10:FF:000036">
    <property type="entry name" value="Nudix hydrolase 11"/>
    <property type="match status" value="1"/>
</dbReference>
<dbReference type="GO" id="GO:0006637">
    <property type="term" value="P:acyl-CoA metabolic process"/>
    <property type="evidence" value="ECO:0007669"/>
    <property type="project" value="UniProtKB-ARBA"/>
</dbReference>
<keyword evidence="9" id="KW-1185">Reference proteome</keyword>
<evidence type="ECO:0000313" key="8">
    <source>
        <dbReference type="EMBL" id="PKA64436.1"/>
    </source>
</evidence>
<dbReference type="AlphaFoldDB" id="A0A2I0B9H9"/>
<evidence type="ECO:0000256" key="3">
    <source>
        <dbReference type="ARBA" id="ARBA00022723"/>
    </source>
</evidence>
<keyword evidence="3" id="KW-0479">Metal-binding</keyword>
<feature type="domain" description="Nudix hydrolase" evidence="7">
    <location>
        <begin position="81"/>
        <end position="237"/>
    </location>
</feature>
<proteinExistence type="predicted"/>
<organism evidence="8 9">
    <name type="scientific">Apostasia shenzhenica</name>
    <dbReference type="NCBI Taxonomy" id="1088818"/>
    <lineage>
        <taxon>Eukaryota</taxon>
        <taxon>Viridiplantae</taxon>
        <taxon>Streptophyta</taxon>
        <taxon>Embryophyta</taxon>
        <taxon>Tracheophyta</taxon>
        <taxon>Spermatophyta</taxon>
        <taxon>Magnoliopsida</taxon>
        <taxon>Liliopsida</taxon>
        <taxon>Asparagales</taxon>
        <taxon>Orchidaceae</taxon>
        <taxon>Apostasioideae</taxon>
        <taxon>Apostasia</taxon>
    </lineage>
</organism>
<dbReference type="Pfam" id="PF00293">
    <property type="entry name" value="NUDIX"/>
    <property type="match status" value="1"/>
</dbReference>
<dbReference type="GO" id="GO:0005737">
    <property type="term" value="C:cytoplasm"/>
    <property type="evidence" value="ECO:0007669"/>
    <property type="project" value="UniProtKB-ARBA"/>
</dbReference>
<evidence type="ECO:0000256" key="4">
    <source>
        <dbReference type="ARBA" id="ARBA00022801"/>
    </source>
</evidence>
<dbReference type="EMBL" id="KZ451903">
    <property type="protein sequence ID" value="PKA64436.1"/>
    <property type="molecule type" value="Genomic_DNA"/>
</dbReference>
<dbReference type="GO" id="GO:0010945">
    <property type="term" value="F:coenzyme A diphosphatase activity"/>
    <property type="evidence" value="ECO:0007669"/>
    <property type="project" value="InterPro"/>
</dbReference>
<evidence type="ECO:0000259" key="7">
    <source>
        <dbReference type="PROSITE" id="PS51462"/>
    </source>
</evidence>
<keyword evidence="6" id="KW-0464">Manganese</keyword>
<evidence type="ECO:0000256" key="1">
    <source>
        <dbReference type="ARBA" id="ARBA00001936"/>
    </source>
</evidence>
<dbReference type="InterPro" id="IPR000086">
    <property type="entry name" value="NUDIX_hydrolase_dom"/>
</dbReference>
<sequence length="272" mass="30313">MIAALRRISMAAAGSSVLNSSLPSRNVKNLIHQLSLYRAPPFGGGGYEEYEVDERGKIFSQVCLAESSAPLAVPPARKSRNNRSAVLVCLFEGELGDLRVILTQRSSNLSSHAGEVALPGGKADESDADDVSTAMREAKEEIGLDPALVVVVTVLEPFLSKKLLRVIPVIAILSDRQAFKPVPNPMEVEAIFDAPLEMFLKDENRRFGEREWMGAKYLIHFFDYIVEDRKYLIWGMTASILINAASIVYQRPPSFPEQYRKFHRCLKKDSSR</sequence>
<dbReference type="CDD" id="cd03426">
    <property type="entry name" value="NUDIX_CoAse_Nudt7"/>
    <property type="match status" value="1"/>
</dbReference>
<keyword evidence="4 8" id="KW-0378">Hydrolase</keyword>
<keyword evidence="5" id="KW-0460">Magnesium</keyword>
<dbReference type="SUPFAM" id="SSF55811">
    <property type="entry name" value="Nudix"/>
    <property type="match status" value="1"/>
</dbReference>
<evidence type="ECO:0000256" key="2">
    <source>
        <dbReference type="ARBA" id="ARBA00001946"/>
    </source>
</evidence>
<dbReference type="GO" id="GO:0008893">
    <property type="term" value="F:guanosine-3',5'-bis(diphosphate) 3'-diphosphatase activity"/>
    <property type="evidence" value="ECO:0007669"/>
    <property type="project" value="UniProtKB-ARBA"/>
</dbReference>
<dbReference type="Gene3D" id="3.90.79.10">
    <property type="entry name" value="Nucleoside Triphosphate Pyrophosphohydrolase"/>
    <property type="match status" value="1"/>
</dbReference>
<evidence type="ECO:0000256" key="6">
    <source>
        <dbReference type="ARBA" id="ARBA00023211"/>
    </source>
</evidence>
<name>A0A2I0B9H9_9ASPA</name>
<accession>A0A2I0B9H9</accession>
<dbReference type="STRING" id="1088818.A0A2I0B9H9"/>
<dbReference type="Proteomes" id="UP000236161">
    <property type="component" value="Unassembled WGS sequence"/>
</dbReference>
<gene>
    <name evidence="8" type="primary">NUDT15</name>
    <name evidence="8" type="ORF">AXF42_Ash007181</name>
</gene>